<reference evidence="1" key="1">
    <citation type="submission" date="2021-03" db="EMBL/GenBank/DDBJ databases">
        <title>Comparative genomics and phylogenomic investigation of the class Geoglossomycetes provide insights into ecological specialization and systematics.</title>
        <authorList>
            <person name="Melie T."/>
            <person name="Pirro S."/>
            <person name="Miller A.N."/>
            <person name="Quandt A."/>
        </authorList>
    </citation>
    <scope>NUCLEOTIDE SEQUENCE</scope>
    <source>
        <strain evidence="1">CAQ_001_2017</strain>
    </source>
</reference>
<evidence type="ECO:0000313" key="2">
    <source>
        <dbReference type="Proteomes" id="UP000750711"/>
    </source>
</evidence>
<dbReference type="EMBL" id="JAGHQM010000300">
    <property type="protein sequence ID" value="KAH0562732.1"/>
    <property type="molecule type" value="Genomic_DNA"/>
</dbReference>
<keyword evidence="2" id="KW-1185">Reference proteome</keyword>
<comment type="caution">
    <text evidence="1">The sequence shown here is derived from an EMBL/GenBank/DDBJ whole genome shotgun (WGS) entry which is preliminary data.</text>
</comment>
<dbReference type="AlphaFoldDB" id="A0A9P8LES1"/>
<accession>A0A9P8LES1</accession>
<proteinExistence type="predicted"/>
<organism evidence="1 2">
    <name type="scientific">Trichoglossum hirsutum</name>
    <dbReference type="NCBI Taxonomy" id="265104"/>
    <lineage>
        <taxon>Eukaryota</taxon>
        <taxon>Fungi</taxon>
        <taxon>Dikarya</taxon>
        <taxon>Ascomycota</taxon>
        <taxon>Pezizomycotina</taxon>
        <taxon>Geoglossomycetes</taxon>
        <taxon>Geoglossales</taxon>
        <taxon>Geoglossaceae</taxon>
        <taxon>Trichoglossum</taxon>
    </lineage>
</organism>
<dbReference type="Proteomes" id="UP000750711">
    <property type="component" value="Unassembled WGS sequence"/>
</dbReference>
<gene>
    <name evidence="1" type="ORF">GP486_002609</name>
</gene>
<evidence type="ECO:0000313" key="1">
    <source>
        <dbReference type="EMBL" id="KAH0562732.1"/>
    </source>
</evidence>
<name>A0A9P8LES1_9PEZI</name>
<sequence>MNDANAFQRVLIDESRKPLLGFNSTRRQFPDTTIGVPPFATILVLDHFEAVRPRSHLEITESVMWNISVQVGDLISDRANDASPALDDDGKGCDPLEDEWEDGKGAVKAHHQFIPGGPAKDGDPAARCMVRLDQAKGDDPRNEEEWRQQGLEDVERCDCLLGPDHPVATHHARECAVDWWVDKNVLDKRLWPAGHHSSILRYR</sequence>
<protein>
    <submittedName>
        <fullName evidence="1">Uncharacterized protein</fullName>
    </submittedName>
</protein>